<dbReference type="EMBL" id="NBAG03000270">
    <property type="protein sequence ID" value="PNI54272.1"/>
    <property type="molecule type" value="Genomic_DNA"/>
</dbReference>
<evidence type="ECO:0000313" key="2">
    <source>
        <dbReference type="Proteomes" id="UP000236370"/>
    </source>
</evidence>
<dbReference type="AlphaFoldDB" id="A0A2J8M420"/>
<comment type="caution">
    <text evidence="1">The sequence shown here is derived from an EMBL/GenBank/DDBJ whole genome shotgun (WGS) entry which is preliminary data.</text>
</comment>
<dbReference type="Proteomes" id="UP000236370">
    <property type="component" value="Unassembled WGS sequence"/>
</dbReference>
<sequence>MTDRFWDQWYLWYLRLLRLLDRVPSMWLQMTGFPFYRLSLHSVDCFPCCAEAF</sequence>
<reference evidence="1 2" key="1">
    <citation type="submission" date="2017-12" db="EMBL/GenBank/DDBJ databases">
        <title>High-resolution comparative analysis of great ape genomes.</title>
        <authorList>
            <person name="Pollen A."/>
            <person name="Hastie A."/>
            <person name="Hormozdiari F."/>
            <person name="Dougherty M."/>
            <person name="Liu R."/>
            <person name="Chaisson M."/>
            <person name="Hoppe E."/>
            <person name="Hill C."/>
            <person name="Pang A."/>
            <person name="Hillier L."/>
            <person name="Baker C."/>
            <person name="Armstrong J."/>
            <person name="Shendure J."/>
            <person name="Paten B."/>
            <person name="Wilson R."/>
            <person name="Chao H."/>
            <person name="Schneider V."/>
            <person name="Ventura M."/>
            <person name="Kronenberg Z."/>
            <person name="Murali S."/>
            <person name="Gordon D."/>
            <person name="Cantsilieris S."/>
            <person name="Munson K."/>
            <person name="Nelson B."/>
            <person name="Raja A."/>
            <person name="Underwood J."/>
            <person name="Diekhans M."/>
            <person name="Fiddes I."/>
            <person name="Haussler D."/>
            <person name="Eichler E."/>
        </authorList>
    </citation>
    <scope>NUCLEOTIDE SEQUENCE [LARGE SCALE GENOMIC DNA]</scope>
    <source>
        <strain evidence="1">Yerkes chimp pedigree #C0471</strain>
    </source>
</reference>
<organism evidence="1 2">
    <name type="scientific">Pan troglodytes</name>
    <name type="common">Chimpanzee</name>
    <dbReference type="NCBI Taxonomy" id="9598"/>
    <lineage>
        <taxon>Eukaryota</taxon>
        <taxon>Metazoa</taxon>
        <taxon>Chordata</taxon>
        <taxon>Craniata</taxon>
        <taxon>Vertebrata</taxon>
        <taxon>Euteleostomi</taxon>
        <taxon>Mammalia</taxon>
        <taxon>Eutheria</taxon>
        <taxon>Euarchontoglires</taxon>
        <taxon>Primates</taxon>
        <taxon>Haplorrhini</taxon>
        <taxon>Catarrhini</taxon>
        <taxon>Hominidae</taxon>
        <taxon>Pan</taxon>
    </lineage>
</organism>
<gene>
    <name evidence="1" type="ORF">CK820_G0023965</name>
</gene>
<protein>
    <submittedName>
        <fullName evidence="1">KALRN isoform 7</fullName>
    </submittedName>
</protein>
<proteinExistence type="predicted"/>
<name>A0A2J8M420_PANTR</name>
<accession>A0A2J8M420</accession>
<evidence type="ECO:0000313" key="1">
    <source>
        <dbReference type="EMBL" id="PNI54272.1"/>
    </source>
</evidence>